<organism evidence="5 6">
    <name type="scientific">Pseudidiomarina indica</name>
    <dbReference type="NCBI Taxonomy" id="1159017"/>
    <lineage>
        <taxon>Bacteria</taxon>
        <taxon>Pseudomonadati</taxon>
        <taxon>Pseudomonadota</taxon>
        <taxon>Gammaproteobacteria</taxon>
        <taxon>Alteromonadales</taxon>
        <taxon>Idiomarinaceae</taxon>
        <taxon>Pseudidiomarina</taxon>
    </lineage>
</organism>
<dbReference type="PANTHER" id="PTHR47199">
    <property type="entry name" value="PHOTOSYSTEM II STABILITY/ASSEMBLY FACTOR HCF136, CHLOROPLASTIC"/>
    <property type="match status" value="1"/>
</dbReference>
<dbReference type="Proteomes" id="UP000199626">
    <property type="component" value="Unassembled WGS sequence"/>
</dbReference>
<proteinExistence type="predicted"/>
<evidence type="ECO:0000313" key="5">
    <source>
        <dbReference type="EMBL" id="SDB01938.1"/>
    </source>
</evidence>
<dbReference type="GO" id="GO:0009523">
    <property type="term" value="C:photosystem II"/>
    <property type="evidence" value="ECO:0007669"/>
    <property type="project" value="UniProtKB-KW"/>
</dbReference>
<keyword evidence="2" id="KW-0604">Photosystem II</keyword>
<evidence type="ECO:0000256" key="2">
    <source>
        <dbReference type="ARBA" id="ARBA00023276"/>
    </source>
</evidence>
<dbReference type="AlphaFoldDB" id="A0A1G6A0E4"/>
<evidence type="ECO:0000313" key="6">
    <source>
        <dbReference type="Proteomes" id="UP000199626"/>
    </source>
</evidence>
<feature type="signal peptide" evidence="3">
    <location>
        <begin position="1"/>
        <end position="23"/>
    </location>
</feature>
<dbReference type="InterPro" id="IPR028203">
    <property type="entry name" value="PSII_CF48-like_dom"/>
</dbReference>
<dbReference type="OrthoDB" id="9813892at2"/>
<gene>
    <name evidence="5" type="ORF">SAMN02927930_00048</name>
</gene>
<feature type="domain" description="Photosynthesis system II assembly factor Ycf48/Hcf136-like" evidence="4">
    <location>
        <begin position="73"/>
        <end position="133"/>
    </location>
</feature>
<feature type="domain" description="Photosynthesis system II assembly factor Ycf48/Hcf136-like" evidence="4">
    <location>
        <begin position="185"/>
        <end position="263"/>
    </location>
</feature>
<dbReference type="RefSeq" id="WP_092590544.1">
    <property type="nucleotide sequence ID" value="NZ_FMXN01000001.1"/>
</dbReference>
<evidence type="ECO:0000256" key="1">
    <source>
        <dbReference type="ARBA" id="ARBA00022531"/>
    </source>
</evidence>
<dbReference type="GO" id="GO:0015979">
    <property type="term" value="P:photosynthesis"/>
    <property type="evidence" value="ECO:0007669"/>
    <property type="project" value="UniProtKB-KW"/>
</dbReference>
<accession>A0A1G6A0E4</accession>
<name>A0A1G6A0E4_9GAMM</name>
<dbReference type="PANTHER" id="PTHR47199:SF2">
    <property type="entry name" value="PHOTOSYSTEM II STABILITY_ASSEMBLY FACTOR HCF136, CHLOROPLASTIC"/>
    <property type="match status" value="1"/>
</dbReference>
<keyword evidence="6" id="KW-1185">Reference proteome</keyword>
<keyword evidence="3" id="KW-0732">Signal</keyword>
<feature type="chain" id="PRO_5011585485" description="Photosynthesis system II assembly factor Ycf48/Hcf136-like domain-containing protein" evidence="3">
    <location>
        <begin position="24"/>
        <end position="385"/>
    </location>
</feature>
<dbReference type="Gene3D" id="2.130.10.10">
    <property type="entry name" value="YVTN repeat-like/Quinoprotein amine dehydrogenase"/>
    <property type="match status" value="1"/>
</dbReference>
<sequence length="385" mass="42087">MNKAAVHVSAVVLTALLSTAVMANSAIHRDYEVMHAPAMLAKKAPQAVLTEITRTDTRTIAVGDYGLIIFRDAAQSAWQQAEVPTSIFFTGIDFADADHGWAVGHHGVIVATIDGGKTWQLQLDGFQYVEQQKAHFSQLVAALEEQLENFDGSEDEEEELLFALDDASFQLENAELALTEGPTKPFLDVHAVSNDDVYVVGAYGSMLRSQDGGKHWDILDERIENPDGYHLNTVISDDHYLYVAGEAGQVFRSADAGESWELLDSPYNGSFFASYVDKQQQLWLVGLRGNIFVSTDQGDSFERIRLEDNVNINAVVDAPQGGVYLVGNAGVIGWVDANRNVMQMTHPSAAALSGVMTDADGRLLAVGQRGVIEIDDFQRAVHEQE</sequence>
<dbReference type="STRING" id="1159017.SAMN02927930_00048"/>
<evidence type="ECO:0000259" key="4">
    <source>
        <dbReference type="Pfam" id="PF14870"/>
    </source>
</evidence>
<reference evidence="6" key="1">
    <citation type="submission" date="2016-10" db="EMBL/GenBank/DDBJ databases">
        <authorList>
            <person name="Varghese N."/>
            <person name="Submissions S."/>
        </authorList>
    </citation>
    <scope>NUCLEOTIDE SEQUENCE [LARGE SCALE GENOMIC DNA]</scope>
    <source>
        <strain evidence="6">CGMCC 1.10824</strain>
    </source>
</reference>
<dbReference type="EMBL" id="FMXN01000001">
    <property type="protein sequence ID" value="SDB01938.1"/>
    <property type="molecule type" value="Genomic_DNA"/>
</dbReference>
<dbReference type="InterPro" id="IPR015943">
    <property type="entry name" value="WD40/YVTN_repeat-like_dom_sf"/>
</dbReference>
<protein>
    <recommendedName>
        <fullName evidence="4">Photosynthesis system II assembly factor Ycf48/Hcf136-like domain-containing protein</fullName>
    </recommendedName>
</protein>
<evidence type="ECO:0000256" key="3">
    <source>
        <dbReference type="SAM" id="SignalP"/>
    </source>
</evidence>
<dbReference type="Pfam" id="PF14870">
    <property type="entry name" value="PSII_BNR"/>
    <property type="match status" value="2"/>
</dbReference>
<keyword evidence="1" id="KW-0602">Photosynthesis</keyword>
<dbReference type="SUPFAM" id="SSF110296">
    <property type="entry name" value="Oligoxyloglucan reducing end-specific cellobiohydrolase"/>
    <property type="match status" value="1"/>
</dbReference>